<dbReference type="Gene3D" id="1.20.5.340">
    <property type="match status" value="1"/>
</dbReference>
<sequence>MNTQTPDLTLAIQLSTIENRVERLLGLVEKLATENADLRKQEKSLVQECQDLRSRHDKASSQLEAMIQRLKHQPTSSEA</sequence>
<dbReference type="Proteomes" id="UP000192491">
    <property type="component" value="Unassembled WGS sequence"/>
</dbReference>
<proteinExistence type="predicted"/>
<organism evidence="2 3">
    <name type="scientific">Thiothrix lacustris</name>
    <dbReference type="NCBI Taxonomy" id="525917"/>
    <lineage>
        <taxon>Bacteria</taxon>
        <taxon>Pseudomonadati</taxon>
        <taxon>Pseudomonadota</taxon>
        <taxon>Gammaproteobacteria</taxon>
        <taxon>Thiotrichales</taxon>
        <taxon>Thiotrichaceae</taxon>
        <taxon>Thiothrix</taxon>
    </lineage>
</organism>
<dbReference type="EMBL" id="MTEJ01000423">
    <property type="protein sequence ID" value="OQX03196.1"/>
    <property type="molecule type" value="Genomic_DNA"/>
</dbReference>
<reference evidence="2 3" key="1">
    <citation type="submission" date="2017-01" db="EMBL/GenBank/DDBJ databases">
        <title>Novel large sulfur bacteria in the metagenomes of groundwater-fed chemosynthetic microbial mats in the Lake Huron basin.</title>
        <authorList>
            <person name="Sharrar A.M."/>
            <person name="Flood B.E."/>
            <person name="Bailey J.V."/>
            <person name="Jones D.S."/>
            <person name="Biddanda B."/>
            <person name="Ruberg S.A."/>
            <person name="Marcus D.N."/>
            <person name="Dick G.J."/>
        </authorList>
    </citation>
    <scope>NUCLEOTIDE SEQUENCE [LARGE SCALE GENOMIC DNA]</scope>
    <source>
        <strain evidence="2">A8</strain>
    </source>
</reference>
<evidence type="ECO:0000313" key="2">
    <source>
        <dbReference type="EMBL" id="OQX03196.1"/>
    </source>
</evidence>
<comment type="caution">
    <text evidence="2">The sequence shown here is derived from an EMBL/GenBank/DDBJ whole genome shotgun (WGS) entry which is preliminary data.</text>
</comment>
<feature type="coiled-coil region" evidence="1">
    <location>
        <begin position="14"/>
        <end position="69"/>
    </location>
</feature>
<accession>A0A1Y1QDF4</accession>
<evidence type="ECO:0000313" key="3">
    <source>
        <dbReference type="Proteomes" id="UP000192491"/>
    </source>
</evidence>
<protein>
    <recommendedName>
        <fullName evidence="4">TIGR02449 family protein</fullName>
    </recommendedName>
</protein>
<gene>
    <name evidence="2" type="ORF">BWK73_40325</name>
</gene>
<keyword evidence="1" id="KW-0175">Coiled coil</keyword>
<name>A0A1Y1QDF4_9GAMM</name>
<dbReference type="AlphaFoldDB" id="A0A1Y1QDF4"/>
<dbReference type="STRING" id="1123401.GCA_000621325_03351"/>
<evidence type="ECO:0000256" key="1">
    <source>
        <dbReference type="SAM" id="Coils"/>
    </source>
</evidence>
<evidence type="ECO:0008006" key="4">
    <source>
        <dbReference type="Google" id="ProtNLM"/>
    </source>
</evidence>